<protein>
    <submittedName>
        <fullName evidence="1">GntR family transcriptional regulator</fullName>
    </submittedName>
</protein>
<accession>A0A482J3Y0</accession>
<reference evidence="1 2" key="1">
    <citation type="submission" date="2019-03" db="EMBL/GenBank/DDBJ databases">
        <title>Comparative insights into the high quality Complete genome sequence of highly metal resistant Cupriavidus metallidurans strain BS1 isolated from a gold-copper mine.</title>
        <authorList>
            <person name="Mazhar H.S."/>
            <person name="Rensing C."/>
        </authorList>
    </citation>
    <scope>NUCLEOTIDE SEQUENCE [LARGE SCALE GENOMIC DNA]</scope>
    <source>
        <strain evidence="1 2">BS1</strain>
    </source>
</reference>
<dbReference type="AlphaFoldDB" id="A0A482J3Y0"/>
<gene>
    <name evidence="1" type="ORF">DDF84_022650</name>
</gene>
<sequence length="147" mass="16413">MLGRFSLYGAIKMPFVHDLKDFPIVRFDAASIYEGYGDRWCDEMDELLARNQPFVLIYLAIGDESDADRFKRGAWLKRNKDAMALNLLALIHVEPNEEKRQKLQTMLPKLVVAFGTPQAARASVSEAEALARQLLAGDALCEATPAA</sequence>
<evidence type="ECO:0000313" key="1">
    <source>
        <dbReference type="EMBL" id="QBP14119.1"/>
    </source>
</evidence>
<dbReference type="Proteomes" id="UP000253772">
    <property type="component" value="Chromosome c2"/>
</dbReference>
<dbReference type="EMBL" id="CP037901">
    <property type="protein sequence ID" value="QBP14119.1"/>
    <property type="molecule type" value="Genomic_DNA"/>
</dbReference>
<name>A0A482J3Y0_9BURK</name>
<proteinExistence type="predicted"/>
<organism evidence="1 2">
    <name type="scientific">Cupriavidus metallidurans</name>
    <dbReference type="NCBI Taxonomy" id="119219"/>
    <lineage>
        <taxon>Bacteria</taxon>
        <taxon>Pseudomonadati</taxon>
        <taxon>Pseudomonadota</taxon>
        <taxon>Betaproteobacteria</taxon>
        <taxon>Burkholderiales</taxon>
        <taxon>Burkholderiaceae</taxon>
        <taxon>Cupriavidus</taxon>
    </lineage>
</organism>
<dbReference type="OrthoDB" id="8941979at2"/>
<evidence type="ECO:0000313" key="2">
    <source>
        <dbReference type="Proteomes" id="UP000253772"/>
    </source>
</evidence>